<feature type="coiled-coil region" evidence="4">
    <location>
        <begin position="75"/>
        <end position="128"/>
    </location>
</feature>
<dbReference type="OrthoDB" id="16772at2759"/>
<evidence type="ECO:0000256" key="3">
    <source>
        <dbReference type="ARBA" id="ARBA00023054"/>
    </source>
</evidence>
<protein>
    <recommendedName>
        <fullName evidence="2">Autophagy-related protein 14</fullName>
    </recommendedName>
</protein>
<dbReference type="GO" id="GO:0035493">
    <property type="term" value="P:SNARE complex assembly"/>
    <property type="evidence" value="ECO:0007669"/>
    <property type="project" value="TreeGrafter"/>
</dbReference>
<dbReference type="EMBL" id="KZ678140">
    <property type="protein sequence ID" value="PSN62954.1"/>
    <property type="molecule type" value="Genomic_DNA"/>
</dbReference>
<dbReference type="AlphaFoldDB" id="A0A2T2NC05"/>
<feature type="compositionally biased region" description="Basic and acidic residues" evidence="5">
    <location>
        <begin position="504"/>
        <end position="513"/>
    </location>
</feature>
<feature type="compositionally biased region" description="Polar residues" evidence="5">
    <location>
        <begin position="493"/>
        <end position="503"/>
    </location>
</feature>
<gene>
    <name evidence="6" type="ORF">BS50DRAFT_500396</name>
</gene>
<dbReference type="GO" id="GO:0000149">
    <property type="term" value="F:SNARE binding"/>
    <property type="evidence" value="ECO:0007669"/>
    <property type="project" value="TreeGrafter"/>
</dbReference>
<dbReference type="PANTHER" id="PTHR15157:SF13">
    <property type="entry name" value="AUTOPHAGY-RELATED PROTEIN 14"/>
    <property type="match status" value="1"/>
</dbReference>
<dbReference type="Pfam" id="PF10186">
    <property type="entry name" value="ATG14"/>
    <property type="match status" value="1"/>
</dbReference>
<dbReference type="GO" id="GO:0000323">
    <property type="term" value="C:lytic vacuole"/>
    <property type="evidence" value="ECO:0007669"/>
    <property type="project" value="TreeGrafter"/>
</dbReference>
<keyword evidence="3 4" id="KW-0175">Coiled coil</keyword>
<feature type="compositionally biased region" description="Polar residues" evidence="5">
    <location>
        <begin position="263"/>
        <end position="272"/>
    </location>
</feature>
<sequence length="534" mass="59682">MECDICGNSGSLNCPLRCITCARSAIEAPRIELAKALIERDGVARHVTAVIEGSQERASQQVSLKDSKGGFLVDRQECTNNIELQRTKAETAEVEERIQLITEQADLLRQQMEVTKRLIEEKRALNEQKKSDLSSATYGIDSRRANELDKVQQNVKRMDYKSDKVHHDTIEMRISLCTTAARLAGLKTQKRKTKDGGVKDIYCIGPGTRMRIFDLRDMSDAPPDHLSASLAAVANLLVRVAAYLGVRLPAEITPPHTDYPQPTIFSPTSSYQGKKVPFPGTTPSHSSSNSPEASRTLDPRIHLPKPRALFIDRPLYHLYAEDPPAYSSFVEGVSLLAYNVAWLCRTQGMKDEFKVWEDVCPMGPNLYRLLIAQETHHPQRPENPLDKDIVATKTNSKAPLRRAPVAFGELSHATSHSFLNTAENVQYLSGWGLSPTKIIDETKAYLLGEQQNREWDIIPESEMEQMENLIAEDPILIGARRQDNAGLDDGRSYLTSTTSNRQSPDPRPDDKKRGVNGWTKLKSRNEEGAKKAAE</sequence>
<feature type="region of interest" description="Disordered" evidence="5">
    <location>
        <begin position="484"/>
        <end position="534"/>
    </location>
</feature>
<evidence type="ECO:0000313" key="6">
    <source>
        <dbReference type="EMBL" id="PSN62954.1"/>
    </source>
</evidence>
<dbReference type="Proteomes" id="UP000240883">
    <property type="component" value="Unassembled WGS sequence"/>
</dbReference>
<accession>A0A2T2NC05</accession>
<reference evidence="6 7" key="1">
    <citation type="journal article" date="2018" name="Front. Microbiol.">
        <title>Genome-Wide Analysis of Corynespora cassiicola Leaf Fall Disease Putative Effectors.</title>
        <authorList>
            <person name="Lopez D."/>
            <person name="Ribeiro S."/>
            <person name="Label P."/>
            <person name="Fumanal B."/>
            <person name="Venisse J.S."/>
            <person name="Kohler A."/>
            <person name="de Oliveira R.R."/>
            <person name="Labutti K."/>
            <person name="Lipzen A."/>
            <person name="Lail K."/>
            <person name="Bauer D."/>
            <person name="Ohm R.A."/>
            <person name="Barry K.W."/>
            <person name="Spatafora J."/>
            <person name="Grigoriev I.V."/>
            <person name="Martin F.M."/>
            <person name="Pujade-Renaud V."/>
        </authorList>
    </citation>
    <scope>NUCLEOTIDE SEQUENCE [LARGE SCALE GENOMIC DNA]</scope>
    <source>
        <strain evidence="6 7">Philippines</strain>
    </source>
</reference>
<dbReference type="GO" id="GO:0032991">
    <property type="term" value="C:protein-containing complex"/>
    <property type="evidence" value="ECO:0007669"/>
    <property type="project" value="UniProtKB-ARBA"/>
</dbReference>
<evidence type="ECO:0000256" key="4">
    <source>
        <dbReference type="SAM" id="Coils"/>
    </source>
</evidence>
<dbReference type="PANTHER" id="PTHR15157">
    <property type="entry name" value="UV RADIATION RESISTANCE-ASSOCIATED GENE PROTEIN"/>
    <property type="match status" value="1"/>
</dbReference>
<name>A0A2T2NC05_CORCC</name>
<organism evidence="6 7">
    <name type="scientific">Corynespora cassiicola Philippines</name>
    <dbReference type="NCBI Taxonomy" id="1448308"/>
    <lineage>
        <taxon>Eukaryota</taxon>
        <taxon>Fungi</taxon>
        <taxon>Dikarya</taxon>
        <taxon>Ascomycota</taxon>
        <taxon>Pezizomycotina</taxon>
        <taxon>Dothideomycetes</taxon>
        <taxon>Pleosporomycetidae</taxon>
        <taxon>Pleosporales</taxon>
        <taxon>Corynesporascaceae</taxon>
        <taxon>Corynespora</taxon>
    </lineage>
</organism>
<evidence type="ECO:0000256" key="2">
    <source>
        <dbReference type="ARBA" id="ARBA00013807"/>
    </source>
</evidence>
<evidence type="ECO:0000256" key="5">
    <source>
        <dbReference type="SAM" id="MobiDB-lite"/>
    </source>
</evidence>
<feature type="compositionally biased region" description="Basic and acidic residues" evidence="5">
    <location>
        <begin position="523"/>
        <end position="534"/>
    </location>
</feature>
<comment type="similarity">
    <text evidence="1">Belongs to the ATG14 family.</text>
</comment>
<evidence type="ECO:0000256" key="1">
    <source>
        <dbReference type="ARBA" id="ARBA00009574"/>
    </source>
</evidence>
<feature type="compositionally biased region" description="Low complexity" evidence="5">
    <location>
        <begin position="284"/>
        <end position="294"/>
    </location>
</feature>
<proteinExistence type="inferred from homology"/>
<dbReference type="GO" id="GO:0005768">
    <property type="term" value="C:endosome"/>
    <property type="evidence" value="ECO:0007669"/>
    <property type="project" value="TreeGrafter"/>
</dbReference>
<dbReference type="InterPro" id="IPR018791">
    <property type="entry name" value="UV_resistance/autophagy_Atg14"/>
</dbReference>
<keyword evidence="7" id="KW-1185">Reference proteome</keyword>
<evidence type="ECO:0000313" key="7">
    <source>
        <dbReference type="Proteomes" id="UP000240883"/>
    </source>
</evidence>
<feature type="region of interest" description="Disordered" evidence="5">
    <location>
        <begin position="257"/>
        <end position="298"/>
    </location>
</feature>